<dbReference type="GO" id="GO:0008236">
    <property type="term" value="F:serine-type peptidase activity"/>
    <property type="evidence" value="ECO:0007669"/>
    <property type="project" value="InterPro"/>
</dbReference>
<dbReference type="SMART" id="SM00245">
    <property type="entry name" value="TSPc"/>
    <property type="match status" value="1"/>
</dbReference>
<dbReference type="Gene3D" id="2.30.42.10">
    <property type="match status" value="1"/>
</dbReference>
<protein>
    <submittedName>
        <fullName evidence="4">Peptidase S41</fullName>
    </submittedName>
</protein>
<dbReference type="Pfam" id="PF18294">
    <property type="entry name" value="Pept_S41_N"/>
    <property type="match status" value="1"/>
</dbReference>
<dbReference type="InterPro" id="IPR005151">
    <property type="entry name" value="Tail-specific_protease"/>
</dbReference>
<feature type="domain" description="PDZ" evidence="2">
    <location>
        <begin position="95"/>
        <end position="168"/>
    </location>
</feature>
<dbReference type="PANTHER" id="PTHR32060">
    <property type="entry name" value="TAIL-SPECIFIC PROTEASE"/>
    <property type="match status" value="1"/>
</dbReference>
<dbReference type="SMART" id="SM00228">
    <property type="entry name" value="PDZ"/>
    <property type="match status" value="1"/>
</dbReference>
<keyword evidence="1" id="KW-0732">Signal</keyword>
<dbReference type="InterPro" id="IPR036034">
    <property type="entry name" value="PDZ_sf"/>
</dbReference>
<accession>A0A2V4C6Z8</accession>
<dbReference type="Gene3D" id="3.90.226.10">
    <property type="entry name" value="2-enoyl-CoA Hydratase, Chain A, domain 1"/>
    <property type="match status" value="1"/>
</dbReference>
<evidence type="ECO:0000313" key="4">
    <source>
        <dbReference type="EMBL" id="PXY46875.1"/>
    </source>
</evidence>
<proteinExistence type="predicted"/>
<dbReference type="AlphaFoldDB" id="A0A2V4C6Z8"/>
<dbReference type="CDD" id="cd07561">
    <property type="entry name" value="Peptidase_S41_CPP_like"/>
    <property type="match status" value="1"/>
</dbReference>
<organism evidence="4 5">
    <name type="scientific">Flavobacterium hydrophilum</name>
    <dbReference type="NCBI Taxonomy" id="2211445"/>
    <lineage>
        <taxon>Bacteria</taxon>
        <taxon>Pseudomonadati</taxon>
        <taxon>Bacteroidota</taxon>
        <taxon>Flavobacteriia</taxon>
        <taxon>Flavobacteriales</taxon>
        <taxon>Flavobacteriaceae</taxon>
        <taxon>Flavobacterium</taxon>
    </lineage>
</organism>
<dbReference type="EMBL" id="QJHL01000001">
    <property type="protein sequence ID" value="PXY46875.1"/>
    <property type="molecule type" value="Genomic_DNA"/>
</dbReference>
<dbReference type="SUPFAM" id="SSF52096">
    <property type="entry name" value="ClpP/crotonase"/>
    <property type="match status" value="1"/>
</dbReference>
<feature type="chain" id="PRO_5016158555" evidence="1">
    <location>
        <begin position="22"/>
        <end position="450"/>
    </location>
</feature>
<dbReference type="Pfam" id="PF03572">
    <property type="entry name" value="Peptidase_S41"/>
    <property type="match status" value="1"/>
</dbReference>
<reference evidence="4 5" key="1">
    <citation type="submission" date="2018-05" db="EMBL/GenBank/DDBJ databases">
        <title>Flavobacterium sp. strain IMCC34758, incomplete genome.</title>
        <authorList>
            <person name="Joung Y."/>
        </authorList>
    </citation>
    <scope>NUCLEOTIDE SEQUENCE [LARGE SCALE GENOMIC DNA]</scope>
    <source>
        <strain evidence="4 5">IMCC34758</strain>
    </source>
</reference>
<dbReference type="GO" id="GO:0030288">
    <property type="term" value="C:outer membrane-bounded periplasmic space"/>
    <property type="evidence" value="ECO:0007669"/>
    <property type="project" value="TreeGrafter"/>
</dbReference>
<comment type="caution">
    <text evidence="4">The sequence shown here is derived from an EMBL/GenBank/DDBJ whole genome shotgun (WGS) entry which is preliminary data.</text>
</comment>
<feature type="signal peptide" evidence="1">
    <location>
        <begin position="1"/>
        <end position="21"/>
    </location>
</feature>
<dbReference type="InterPro" id="IPR029045">
    <property type="entry name" value="ClpP/crotonase-like_dom_sf"/>
</dbReference>
<dbReference type="OrthoDB" id="7168509at2"/>
<dbReference type="PANTHER" id="PTHR32060:SF30">
    <property type="entry name" value="CARBOXY-TERMINAL PROCESSING PROTEASE CTPA"/>
    <property type="match status" value="1"/>
</dbReference>
<feature type="domain" description="Tail specific protease" evidence="3">
    <location>
        <begin position="174"/>
        <end position="391"/>
    </location>
</feature>
<dbReference type="Gene3D" id="3.30.750.170">
    <property type="match status" value="1"/>
</dbReference>
<evidence type="ECO:0000313" key="5">
    <source>
        <dbReference type="Proteomes" id="UP000247681"/>
    </source>
</evidence>
<gene>
    <name evidence="4" type="ORF">DMB68_06930</name>
</gene>
<evidence type="ECO:0000259" key="2">
    <source>
        <dbReference type="SMART" id="SM00228"/>
    </source>
</evidence>
<dbReference type="InterPro" id="IPR001478">
    <property type="entry name" value="PDZ"/>
</dbReference>
<evidence type="ECO:0000256" key="1">
    <source>
        <dbReference type="SAM" id="SignalP"/>
    </source>
</evidence>
<name>A0A2V4C6Z8_9FLAO</name>
<dbReference type="SUPFAM" id="SSF50156">
    <property type="entry name" value="PDZ domain-like"/>
    <property type="match status" value="1"/>
</dbReference>
<keyword evidence="5" id="KW-1185">Reference proteome</keyword>
<evidence type="ECO:0000259" key="3">
    <source>
        <dbReference type="SMART" id="SM00245"/>
    </source>
</evidence>
<dbReference type="Proteomes" id="UP000247681">
    <property type="component" value="Unassembled WGS sequence"/>
</dbReference>
<dbReference type="GO" id="GO:0004175">
    <property type="term" value="F:endopeptidase activity"/>
    <property type="evidence" value="ECO:0007669"/>
    <property type="project" value="TreeGrafter"/>
</dbReference>
<dbReference type="PROSITE" id="PS51257">
    <property type="entry name" value="PROKAR_LIPOPROTEIN"/>
    <property type="match status" value="1"/>
</dbReference>
<dbReference type="InterPro" id="IPR041613">
    <property type="entry name" value="Pept_S41_N"/>
</dbReference>
<sequence>MKKSILILLFASILFACQANDDIPVTYEEGTNEYVNDWIYTQMKRYYYWNERMPGKGNLSFPPKEYFESLVNKNDRFSYAIHTSSAETFPQSLQNSFGFDLSFIEHEGQVYGVVMYVLSNSPAERNGLERGQLITAIGGTALSQRNYNNLYQNLLATKDVTLQVVSYSEKSEFTAPKQITISQGFTFLQPVLSQVIHYQNHKVGYIEIPHFNVGLSQSLLNAFQEFKNQSINEVVVDLRYNGGGDVSSATALSILLAPNIQSANQFIRFKGNSNGGEVNQTFKESLEMNESKVSFEALRAAHPQIQRVYILCGKHTASASEIIINNLKPFMEVITIGEKTLGKDVANFPIEDDRIVGAQARWVLYPAIYKLFNANGEGNYATGIQPTIMLEEFQVLEIFPLGNTNEILLKRALGSISGNGRSMNSKTIQTLQKQQSNVVSEPLIIKKIGY</sequence>
<dbReference type="GO" id="GO:0007165">
    <property type="term" value="P:signal transduction"/>
    <property type="evidence" value="ECO:0007669"/>
    <property type="project" value="TreeGrafter"/>
</dbReference>
<dbReference type="GO" id="GO:0006508">
    <property type="term" value="P:proteolysis"/>
    <property type="evidence" value="ECO:0007669"/>
    <property type="project" value="InterPro"/>
</dbReference>